<dbReference type="AlphaFoldDB" id="A0A837J2M1"/>
<keyword evidence="1" id="KW-1133">Transmembrane helix</keyword>
<reference evidence="2 3" key="1">
    <citation type="submission" date="2014-01" db="EMBL/GenBank/DDBJ databases">
        <title>Development of a Comparative Genomic Fingerprinting Assay for High Resolution Genotyping of Arcobacter butzleri.</title>
        <authorList>
            <person name="Webb A.L."/>
            <person name="Inglis G.D."/>
            <person name="Kruczkiewicz P."/>
            <person name="Selinger L.B."/>
            <person name="Taboada E.N."/>
        </authorList>
    </citation>
    <scope>NUCLEOTIDE SEQUENCE [LARGE SCALE GENOMIC DNA]</scope>
    <source>
        <strain evidence="2 3">L351</strain>
    </source>
</reference>
<evidence type="ECO:0000313" key="2">
    <source>
        <dbReference type="EMBL" id="KLD99539.1"/>
    </source>
</evidence>
<keyword evidence="1" id="KW-0812">Transmembrane</keyword>
<accession>A0A837J2M1</accession>
<dbReference type="Proteomes" id="UP000035526">
    <property type="component" value="Unassembled WGS sequence"/>
</dbReference>
<organism evidence="2 3">
    <name type="scientific">Aliarcobacter butzleri L351</name>
    <dbReference type="NCBI Taxonomy" id="1447259"/>
    <lineage>
        <taxon>Bacteria</taxon>
        <taxon>Pseudomonadati</taxon>
        <taxon>Campylobacterota</taxon>
        <taxon>Epsilonproteobacteria</taxon>
        <taxon>Campylobacterales</taxon>
        <taxon>Arcobacteraceae</taxon>
        <taxon>Aliarcobacter</taxon>
    </lineage>
</organism>
<evidence type="ECO:0000313" key="3">
    <source>
        <dbReference type="Proteomes" id="UP000035526"/>
    </source>
</evidence>
<feature type="transmembrane region" description="Helical" evidence="1">
    <location>
        <begin position="12"/>
        <end position="33"/>
    </location>
</feature>
<gene>
    <name evidence="2" type="ORF">AF76_10745</name>
</gene>
<proteinExistence type="predicted"/>
<keyword evidence="1" id="KW-0472">Membrane</keyword>
<sequence>MNRIMSYEVRKLPKKTVIIISLIVSIAIVIFLVQKTLKEQRFAEILATLGHTNITELKIINKLNVEDVQTKLKSNVFKVKFFDKDLNQTCIGFLHKEKDDLYSKDFDCK</sequence>
<protein>
    <submittedName>
        <fullName evidence="2">Uncharacterized protein</fullName>
    </submittedName>
</protein>
<dbReference type="EMBL" id="JAIS01000095">
    <property type="protein sequence ID" value="KLD99539.1"/>
    <property type="molecule type" value="Genomic_DNA"/>
</dbReference>
<evidence type="ECO:0000256" key="1">
    <source>
        <dbReference type="SAM" id="Phobius"/>
    </source>
</evidence>
<dbReference type="RefSeq" id="WP_188826616.1">
    <property type="nucleotide sequence ID" value="NZ_JAIS01000095.1"/>
</dbReference>
<comment type="caution">
    <text evidence="2">The sequence shown here is derived from an EMBL/GenBank/DDBJ whole genome shotgun (WGS) entry which is preliminary data.</text>
</comment>
<name>A0A837J2M1_9BACT</name>